<dbReference type="EMBL" id="BMIV01000009">
    <property type="protein sequence ID" value="GGF72788.1"/>
    <property type="molecule type" value="Genomic_DNA"/>
</dbReference>
<gene>
    <name evidence="3" type="ORF">GCM10011402_26670</name>
</gene>
<feature type="transmembrane region" description="Helical" evidence="1">
    <location>
        <begin position="70"/>
        <end position="93"/>
    </location>
</feature>
<dbReference type="Proteomes" id="UP000640509">
    <property type="component" value="Unassembled WGS sequence"/>
</dbReference>
<reference evidence="4" key="1">
    <citation type="journal article" date="2019" name="Int. J. Syst. Evol. Microbiol.">
        <title>The Global Catalogue of Microorganisms (GCM) 10K type strain sequencing project: providing services to taxonomists for standard genome sequencing and annotation.</title>
        <authorList>
            <consortium name="The Broad Institute Genomics Platform"/>
            <consortium name="The Broad Institute Genome Sequencing Center for Infectious Disease"/>
            <person name="Wu L."/>
            <person name="Ma J."/>
        </authorList>
    </citation>
    <scope>NUCLEOTIDE SEQUENCE [LARGE SCALE GENOMIC DNA]</scope>
    <source>
        <strain evidence="4">CGMCC 1.15419</strain>
    </source>
</reference>
<evidence type="ECO:0000313" key="3">
    <source>
        <dbReference type="EMBL" id="GGF72788.1"/>
    </source>
</evidence>
<dbReference type="InterPro" id="IPR017850">
    <property type="entry name" value="Alkaline_phosphatase_core_sf"/>
</dbReference>
<evidence type="ECO:0000259" key="2">
    <source>
        <dbReference type="Pfam" id="PF00884"/>
    </source>
</evidence>
<proteinExistence type="predicted"/>
<name>A0ABQ1VJL2_9RHOB</name>
<dbReference type="SUPFAM" id="SSF53649">
    <property type="entry name" value="Alkaline phosphatase-like"/>
    <property type="match status" value="1"/>
</dbReference>
<organism evidence="3 4">
    <name type="scientific">Paracoccus acridae</name>
    <dbReference type="NCBI Taxonomy" id="1795310"/>
    <lineage>
        <taxon>Bacteria</taxon>
        <taxon>Pseudomonadati</taxon>
        <taxon>Pseudomonadota</taxon>
        <taxon>Alphaproteobacteria</taxon>
        <taxon>Rhodobacterales</taxon>
        <taxon>Paracoccaceae</taxon>
        <taxon>Paracoccus</taxon>
    </lineage>
</organism>
<dbReference type="Pfam" id="PF00884">
    <property type="entry name" value="Sulfatase"/>
    <property type="match status" value="1"/>
</dbReference>
<feature type="transmembrane region" description="Helical" evidence="1">
    <location>
        <begin position="39"/>
        <end position="63"/>
    </location>
</feature>
<comment type="caution">
    <text evidence="3">The sequence shown here is derived from an EMBL/GenBank/DDBJ whole genome shotgun (WGS) entry which is preliminary data.</text>
</comment>
<keyword evidence="1" id="KW-0812">Transmembrane</keyword>
<keyword evidence="4" id="KW-1185">Reference proteome</keyword>
<evidence type="ECO:0000256" key="1">
    <source>
        <dbReference type="SAM" id="Phobius"/>
    </source>
</evidence>
<dbReference type="InterPro" id="IPR000917">
    <property type="entry name" value="Sulfatase_N"/>
</dbReference>
<sequence length="514" mass="55268">MTGLRLLAAAFVMHLVLILPAAPMPAGQALLRIAPELPLILLGLPLLGRVGRVAVFLALSVLAVQKIADLAMIAALGRPFNILADMALIGAGADLLAQSLGTARLLAGSAALAVAVLAAGAALWWATGTWSRLAWRPAWRLVLLSVAPLLVLAWMGGGWTGNTPYALARVELLRQTAQDLRQMRTLAARDDLAGATGLLAEIDRDVLVIFVESYGRASFDAPYHAERHLGTLRRAQGQLADAGLAMRSGFLTAPTQGGQSWLSHATFANGLWIADQTRYGAVLASGRQGLFHHARRAGFRTAAVMPAITRPWPEGETMGFDRILAAGDLGYRGQPFNWVTMPDQFTLAATDRLLRGADGPHLFAQVALISSHAPWVPVPRLLDWDRIGDGTVFDAIAPSGDPPEVVWRDRDRVRAAYRDAVDYSLATVMDYALRHADDPPLLIVLGDHQPVPWVAQDDGPDTAIHLIGPAHLVDRAADWGFAPGLIPPPEQQALPLDRMRDLILRGFGGRMPQS</sequence>
<keyword evidence="1" id="KW-0472">Membrane</keyword>
<feature type="domain" description="Sulfatase N-terminal" evidence="2">
    <location>
        <begin position="205"/>
        <end position="450"/>
    </location>
</feature>
<dbReference type="RefSeq" id="WP_188715582.1">
    <property type="nucleotide sequence ID" value="NZ_BMIV01000009.1"/>
</dbReference>
<keyword evidence="1" id="KW-1133">Transmembrane helix</keyword>
<feature type="transmembrane region" description="Helical" evidence="1">
    <location>
        <begin position="105"/>
        <end position="126"/>
    </location>
</feature>
<feature type="transmembrane region" description="Helical" evidence="1">
    <location>
        <begin position="138"/>
        <end position="159"/>
    </location>
</feature>
<accession>A0ABQ1VJL2</accession>
<protein>
    <recommendedName>
        <fullName evidence="2">Sulfatase N-terminal domain-containing protein</fullName>
    </recommendedName>
</protein>
<evidence type="ECO:0000313" key="4">
    <source>
        <dbReference type="Proteomes" id="UP000640509"/>
    </source>
</evidence>
<dbReference type="Gene3D" id="3.40.720.10">
    <property type="entry name" value="Alkaline Phosphatase, subunit A"/>
    <property type="match status" value="1"/>
</dbReference>